<name>A0ACB7YGJ5_9ERIC</name>
<accession>A0ACB7YGJ5</accession>
<sequence length="829" mass="92629">MAARILGVVLLFLGCSVFCNGESGKSVTYDARSLIINGARELLFSGSIHYPRSPPEMWPDLIKKAKDGGLNVIQTYVFWNLHEPIEGQFNFEGNYDFIKFIKMIGDHGLYVTLRVGPFIEAEWNHGGFPFWLREVPNITFRTDNEPFKYHMEKYTKMIISMVKKEKLFAPQGGPIIMAQIENEYNSVQMVYKESGTRYIQWAANMAVGLDAGVPWVMCKQMDAPGPVINTCNGRQCGETFTGPNGPNKPSLWTENWTAQYRVFGDPPAQRAAEDIAYAVTRFFSKNGTLNNYYMFHGGTNFGRTSSSFVTTRYYDEAPLDEYALPREPKYGHLTDLHRALRLCKKALLWGVPTVQRISNDIEIRTYEKPGTQTCAAFLNNNNTQNAATINFRGQNYYLPPKSISILPDCKTVVYNTQSIVSQHNARSFHPSKKASNLQWEMSQESIPEMQQLQMRSRQPLEHYNLTKDTSDYAWYSTSIDFKRGDLPMRRDILPVLVVASLGHAMVGFVNGEYIGFEHGSNVEKSFVFKKAVNLKQGMNHLSFLGMTVGLPDSGAYMEKRYAGIRAVTIQGLNAGTLDLTSNQWGQEVGVQGEKLQLYTEEGSGKVQWSQAKGGAGPPLTWYKTYFDAPEGESPVALRMTTMGKGMIWVNGQSIGRYWVNYLSPLGQPSQSEYHVPRAFLKKEKNLLVVFEETGGNPSGIKVLTVNRDTICSVVKENYPPNIDSWKLSGDKLKALVDDLKTEAELICPDGKVIKSVAFASFGDPSGACGSFAVGQCNSLNSKKVVEQLCLGKNMCTIPLKNFDSNFKCSEPLKTLAVQVRCGRGKSASA</sequence>
<gene>
    <name evidence="1" type="ORF">Vadar_018748</name>
</gene>
<evidence type="ECO:0000313" key="1">
    <source>
        <dbReference type="EMBL" id="KAH7851949.1"/>
    </source>
</evidence>
<comment type="caution">
    <text evidence="1">The sequence shown here is derived from an EMBL/GenBank/DDBJ whole genome shotgun (WGS) entry which is preliminary data.</text>
</comment>
<evidence type="ECO:0000313" key="2">
    <source>
        <dbReference type="Proteomes" id="UP000828048"/>
    </source>
</evidence>
<dbReference type="EMBL" id="CM037158">
    <property type="protein sequence ID" value="KAH7851949.1"/>
    <property type="molecule type" value="Genomic_DNA"/>
</dbReference>
<protein>
    <submittedName>
        <fullName evidence="1">Uncharacterized protein</fullName>
    </submittedName>
</protein>
<proteinExistence type="predicted"/>
<keyword evidence="2" id="KW-1185">Reference proteome</keyword>
<reference evidence="1 2" key="1">
    <citation type="journal article" date="2021" name="Hortic Res">
        <title>High-quality reference genome and annotation aids understanding of berry development for evergreen blueberry (Vaccinium darrowii).</title>
        <authorList>
            <person name="Yu J."/>
            <person name="Hulse-Kemp A.M."/>
            <person name="Babiker E."/>
            <person name="Staton M."/>
        </authorList>
    </citation>
    <scope>NUCLEOTIDE SEQUENCE [LARGE SCALE GENOMIC DNA]</scope>
    <source>
        <strain evidence="2">cv. NJ 8807/NJ 8810</strain>
        <tissue evidence="1">Young leaf</tissue>
    </source>
</reference>
<dbReference type="Proteomes" id="UP000828048">
    <property type="component" value="Chromosome 8"/>
</dbReference>
<organism evidence="1 2">
    <name type="scientific">Vaccinium darrowii</name>
    <dbReference type="NCBI Taxonomy" id="229202"/>
    <lineage>
        <taxon>Eukaryota</taxon>
        <taxon>Viridiplantae</taxon>
        <taxon>Streptophyta</taxon>
        <taxon>Embryophyta</taxon>
        <taxon>Tracheophyta</taxon>
        <taxon>Spermatophyta</taxon>
        <taxon>Magnoliopsida</taxon>
        <taxon>eudicotyledons</taxon>
        <taxon>Gunneridae</taxon>
        <taxon>Pentapetalae</taxon>
        <taxon>asterids</taxon>
        <taxon>Ericales</taxon>
        <taxon>Ericaceae</taxon>
        <taxon>Vaccinioideae</taxon>
        <taxon>Vaccinieae</taxon>
        <taxon>Vaccinium</taxon>
    </lineage>
</organism>